<evidence type="ECO:0000313" key="1">
    <source>
        <dbReference type="EMBL" id="DAF60070.1"/>
    </source>
</evidence>
<dbReference type="EMBL" id="BK032782">
    <property type="protein sequence ID" value="DAF60070.1"/>
    <property type="molecule type" value="Genomic_DNA"/>
</dbReference>
<organism evidence="1">
    <name type="scientific">Siphoviridae sp. ctMCY8</name>
    <dbReference type="NCBI Taxonomy" id="2827854"/>
    <lineage>
        <taxon>Viruses</taxon>
        <taxon>Duplodnaviria</taxon>
        <taxon>Heunggongvirae</taxon>
        <taxon>Uroviricota</taxon>
        <taxon>Caudoviricetes</taxon>
    </lineage>
</organism>
<protein>
    <submittedName>
        <fullName evidence="1">Uncharacterized protein</fullName>
    </submittedName>
</protein>
<sequence>MIHLCRNLYLSADAFSYKVGRTRKHNGKTVFEPITYHCTLTEALRSAANRAVRDGVEAGEIESLNAAANQMESIMQELTAAVAGLDPAGK</sequence>
<reference evidence="1" key="1">
    <citation type="journal article" date="2021" name="Proc. Natl. Acad. Sci. U.S.A.">
        <title>A Catalog of Tens of Thousands of Viruses from Human Metagenomes Reveals Hidden Associations with Chronic Diseases.</title>
        <authorList>
            <person name="Tisza M.J."/>
            <person name="Buck C.B."/>
        </authorList>
    </citation>
    <scope>NUCLEOTIDE SEQUENCE</scope>
    <source>
        <strain evidence="1">CtMCY8</strain>
    </source>
</reference>
<name>A0A8S5T9Z5_9CAUD</name>
<proteinExistence type="predicted"/>
<accession>A0A8S5T9Z5</accession>